<feature type="binding site" evidence="8">
    <location>
        <position position="130"/>
    </location>
    <ligand>
        <name>L-histidine</name>
        <dbReference type="ChEBI" id="CHEBI:57595"/>
    </ligand>
</feature>
<evidence type="ECO:0000256" key="7">
    <source>
        <dbReference type="HAMAP-Rule" id="MF_00125"/>
    </source>
</evidence>
<dbReference type="NCBIfam" id="TIGR00443">
    <property type="entry name" value="hisZ_biosyn_reg"/>
    <property type="match status" value="1"/>
</dbReference>
<dbReference type="InterPro" id="IPR045864">
    <property type="entry name" value="aa-tRNA-synth_II/BPL/LPL"/>
</dbReference>
<feature type="domain" description="Class II Histidinyl-tRNA synthetase (HisRS)-like catalytic core" evidence="9">
    <location>
        <begin position="12"/>
        <end position="323"/>
    </location>
</feature>
<feature type="binding site" evidence="8">
    <location>
        <begin position="83"/>
        <end position="85"/>
    </location>
    <ligand>
        <name>L-histidine</name>
        <dbReference type="ChEBI" id="CHEBI:57595"/>
    </ligand>
</feature>
<comment type="caution">
    <text evidence="10">The sequence shown here is derived from an EMBL/GenBank/DDBJ whole genome shotgun (WGS) entry which is preliminary data.</text>
</comment>
<dbReference type="AlphaFoldDB" id="A0AAE3L0Z1"/>
<feature type="binding site" evidence="8">
    <location>
        <position position="273"/>
    </location>
    <ligand>
        <name>L-histidine</name>
        <dbReference type="ChEBI" id="CHEBI:57595"/>
    </ligand>
</feature>
<proteinExistence type="inferred from homology"/>
<comment type="similarity">
    <text evidence="3 7">Belongs to the class-II aminoacyl-tRNA synthetase family. HisZ subfamily.</text>
</comment>
<dbReference type="GO" id="GO:0000105">
    <property type="term" value="P:L-histidine biosynthetic process"/>
    <property type="evidence" value="ECO:0007669"/>
    <property type="project" value="UniProtKB-UniRule"/>
</dbReference>
<dbReference type="NCBIfam" id="NF009086">
    <property type="entry name" value="PRK12421.1"/>
    <property type="match status" value="1"/>
</dbReference>
<dbReference type="RefSeq" id="WP_259053911.1">
    <property type="nucleotide sequence ID" value="NZ_JANUCT010000002.1"/>
</dbReference>
<dbReference type="Gene3D" id="3.30.930.10">
    <property type="entry name" value="Bira Bifunctional Protein, Domain 2"/>
    <property type="match status" value="1"/>
</dbReference>
<dbReference type="PANTHER" id="PTHR11476:SF7">
    <property type="entry name" value="HISTIDINE--TRNA LIGASE"/>
    <property type="match status" value="1"/>
</dbReference>
<keyword evidence="7" id="KW-0028">Amino-acid biosynthesis</keyword>
<dbReference type="InterPro" id="IPR041715">
    <property type="entry name" value="HisRS-like_core"/>
</dbReference>
<accession>A0AAE3L0Z1</accession>
<reference evidence="10" key="1">
    <citation type="submission" date="2022-08" db="EMBL/GenBank/DDBJ databases">
        <title>Genomic Encyclopedia of Type Strains, Phase III (KMG-III): the genomes of soil and plant-associated and newly described type strains.</title>
        <authorList>
            <person name="Whitman W."/>
        </authorList>
    </citation>
    <scope>NUCLEOTIDE SEQUENCE</scope>
    <source>
        <strain evidence="10">HMT 1</strain>
    </source>
</reference>
<comment type="subcellular location">
    <subcellularLocation>
        <location evidence="1 7">Cytoplasm</location>
    </subcellularLocation>
</comment>
<protein>
    <recommendedName>
        <fullName evidence="4 7">ATP phosphoribosyltransferase regulatory subunit</fullName>
    </recommendedName>
</protein>
<evidence type="ECO:0000256" key="1">
    <source>
        <dbReference type="ARBA" id="ARBA00004496"/>
    </source>
</evidence>
<dbReference type="PIRSF" id="PIRSF001549">
    <property type="entry name" value="His-tRNA_synth"/>
    <property type="match status" value="1"/>
</dbReference>
<dbReference type="PANTHER" id="PTHR11476">
    <property type="entry name" value="HISTIDYL-TRNA SYNTHETASE"/>
    <property type="match status" value="1"/>
</dbReference>
<keyword evidence="10" id="KW-0328">Glycosyltransferase</keyword>
<comment type="miscellaneous">
    <text evidence="7">This function is generally fulfilled by the C-terminal part of HisG, which is missing in some bacteria such as this one.</text>
</comment>
<evidence type="ECO:0000256" key="4">
    <source>
        <dbReference type="ARBA" id="ARBA00020397"/>
    </source>
</evidence>
<comment type="pathway">
    <text evidence="2 7">Amino-acid biosynthesis; L-histidine biosynthesis; L-histidine from 5-phospho-alpha-D-ribose 1-diphosphate: step 1/9.</text>
</comment>
<evidence type="ECO:0000256" key="8">
    <source>
        <dbReference type="PIRSR" id="PIRSR001549-1"/>
    </source>
</evidence>
<feature type="binding site" evidence="8">
    <location>
        <position position="126"/>
    </location>
    <ligand>
        <name>L-histidine</name>
        <dbReference type="ChEBI" id="CHEBI:57595"/>
    </ligand>
</feature>
<dbReference type="Pfam" id="PF13393">
    <property type="entry name" value="tRNA-synt_His"/>
    <property type="match status" value="1"/>
</dbReference>
<sequence length="393" mass="42666">MTLRDRWLLPEGVDEVLPPRAAALEQLCREVIDLYATWGYELVIPPLIEFLDSLLTGTGSDLDIQTFKLTDQLTGRLMGLRADTTPQVARIDAHKLKREIPTRLCYLGTVVHTRPMGTGDSRCPLQVGAELYGHSGVESDAEVLCLMLETLKLVGQQQVYVDLGHMGIVRAIVAAAGLDDDQTAVLFDVLQRKAAAELDELIASWQIDGDQAIAMRALIEMNGDAEVLQQARQAMAAGGAAVTAAIDELERLIEIVGSRYPDVNFYVDPAELRGYHYHTGLMFAAYLQGEGVGVAYGGRYDDIGKAFGRARPATGFSVDLKRLLALHDTAVRLSPGIAAPWSTDAALQALVADLRAQGERVVVQLPGTEATLAELGCDRCIVERDGQWQIVSA</sequence>
<dbReference type="InterPro" id="IPR004516">
    <property type="entry name" value="HisRS/HisZ"/>
</dbReference>
<dbReference type="CDD" id="cd00773">
    <property type="entry name" value="HisRS-like_core"/>
    <property type="match status" value="1"/>
</dbReference>
<evidence type="ECO:0000256" key="6">
    <source>
        <dbReference type="ARBA" id="ARBA00025246"/>
    </source>
</evidence>
<keyword evidence="5 7" id="KW-0963">Cytoplasm</keyword>
<dbReference type="GO" id="GO:0005737">
    <property type="term" value="C:cytoplasm"/>
    <property type="evidence" value="ECO:0007669"/>
    <property type="project" value="UniProtKB-SubCell"/>
</dbReference>
<evidence type="ECO:0000259" key="9">
    <source>
        <dbReference type="Pfam" id="PF13393"/>
    </source>
</evidence>
<organism evidence="10 11">
    <name type="scientific">Methylohalomonas lacus</name>
    <dbReference type="NCBI Taxonomy" id="398773"/>
    <lineage>
        <taxon>Bacteria</taxon>
        <taxon>Pseudomonadati</taxon>
        <taxon>Pseudomonadota</taxon>
        <taxon>Gammaproteobacteria</taxon>
        <taxon>Methylohalomonadales</taxon>
        <taxon>Methylohalomonadaceae</taxon>
        <taxon>Methylohalomonas</taxon>
    </lineage>
</organism>
<dbReference type="Proteomes" id="UP001204445">
    <property type="component" value="Unassembled WGS sequence"/>
</dbReference>
<dbReference type="SUPFAM" id="SSF55681">
    <property type="entry name" value="Class II aaRS and biotin synthetases"/>
    <property type="match status" value="1"/>
</dbReference>
<comment type="subunit">
    <text evidence="7">Heteromultimer composed of HisG and HisZ subunits.</text>
</comment>
<evidence type="ECO:0000313" key="10">
    <source>
        <dbReference type="EMBL" id="MCS3902396.1"/>
    </source>
</evidence>
<dbReference type="NCBIfam" id="NF008935">
    <property type="entry name" value="PRK12292.1-1"/>
    <property type="match status" value="1"/>
</dbReference>
<dbReference type="InterPro" id="IPR004517">
    <property type="entry name" value="HisZ"/>
</dbReference>
<dbReference type="GO" id="GO:0016757">
    <property type="term" value="F:glycosyltransferase activity"/>
    <property type="evidence" value="ECO:0007669"/>
    <property type="project" value="UniProtKB-KW"/>
</dbReference>
<name>A0AAE3L0Z1_9GAMM</name>
<keyword evidence="11" id="KW-1185">Reference proteome</keyword>
<evidence type="ECO:0000256" key="5">
    <source>
        <dbReference type="ARBA" id="ARBA00022490"/>
    </source>
</evidence>
<keyword evidence="10" id="KW-0808">Transferase</keyword>
<dbReference type="EMBL" id="JANUCT010000002">
    <property type="protein sequence ID" value="MCS3902396.1"/>
    <property type="molecule type" value="Genomic_DNA"/>
</dbReference>
<comment type="function">
    <text evidence="6 7">Required for the first step of histidine biosynthesis. May allow the feedback regulation of ATP phosphoribosyltransferase activity by histidine.</text>
</comment>
<evidence type="ECO:0000313" key="11">
    <source>
        <dbReference type="Proteomes" id="UP001204445"/>
    </source>
</evidence>
<dbReference type="HAMAP" id="MF_00125">
    <property type="entry name" value="HisZ"/>
    <property type="match status" value="1"/>
</dbReference>
<evidence type="ECO:0000256" key="3">
    <source>
        <dbReference type="ARBA" id="ARBA00005539"/>
    </source>
</evidence>
<keyword evidence="7" id="KW-0368">Histidine biosynthesis</keyword>
<gene>
    <name evidence="7" type="primary">hisZ</name>
    <name evidence="10" type="ORF">J2T55_000392</name>
</gene>
<evidence type="ECO:0000256" key="2">
    <source>
        <dbReference type="ARBA" id="ARBA00004667"/>
    </source>
</evidence>